<dbReference type="Proteomes" id="UP000231990">
    <property type="component" value="Unassembled WGS sequence"/>
</dbReference>
<dbReference type="EMBL" id="NPDY01000011">
    <property type="protein sequence ID" value="PJZ69196.1"/>
    <property type="molecule type" value="Genomic_DNA"/>
</dbReference>
<organism evidence="2 4">
    <name type="scientific">Leptospira perolatii</name>
    <dbReference type="NCBI Taxonomy" id="2023191"/>
    <lineage>
        <taxon>Bacteria</taxon>
        <taxon>Pseudomonadati</taxon>
        <taxon>Spirochaetota</taxon>
        <taxon>Spirochaetia</taxon>
        <taxon>Leptospirales</taxon>
        <taxon>Leptospiraceae</taxon>
        <taxon>Leptospira</taxon>
    </lineage>
</organism>
<gene>
    <name evidence="1" type="ORF">CH360_11770</name>
    <name evidence="2" type="ORF">CH373_14850</name>
</gene>
<evidence type="ECO:0000313" key="4">
    <source>
        <dbReference type="Proteomes" id="UP000231990"/>
    </source>
</evidence>
<dbReference type="EMBL" id="NPDZ01000010">
    <property type="protein sequence ID" value="PJZ72422.1"/>
    <property type="molecule type" value="Genomic_DNA"/>
</dbReference>
<name>A0A2M9ZK48_9LEPT</name>
<proteinExistence type="predicted"/>
<comment type="caution">
    <text evidence="2">The sequence shown here is derived from an EMBL/GenBank/DDBJ whole genome shotgun (WGS) entry which is preliminary data.</text>
</comment>
<keyword evidence="3" id="KW-1185">Reference proteome</keyword>
<reference evidence="3 4" key="1">
    <citation type="submission" date="2017-07" db="EMBL/GenBank/DDBJ databases">
        <title>Leptospira spp. isolated from tropical soils.</title>
        <authorList>
            <person name="Thibeaux R."/>
            <person name="Iraola G."/>
            <person name="Ferres I."/>
            <person name="Bierque E."/>
            <person name="Girault D."/>
            <person name="Soupe-Gilbert M.-E."/>
            <person name="Picardeau M."/>
            <person name="Goarant C."/>
        </authorList>
    </citation>
    <scope>NUCLEOTIDE SEQUENCE [LARGE SCALE GENOMIC DNA]</scope>
    <source>
        <strain evidence="2 4">FH1-B-B1</strain>
        <strain evidence="1 3">FH1-B-C1</strain>
    </source>
</reference>
<sequence>MIFPPIESKLLSKKVVLLPQLDKTYMKNTIKIQFLLLLFFFSGSASASEVIKGSRLWLEVSEVQKIKVLKSKDNLFKTGDVILNALNCNYDETVCEKVDTAEARSSFANSPFKDDSAINSIKLLRDGRKYSIYKNRDGKIETKETIHLKSYIDSKFAKEFDCFAYNRIVKLKIDTIGRYLNLAADNESLRIDFRELKCNRFNIICEIKSETEDLGLIIITEQEEFLLKFNKSIQLLLGSSELKCIY</sequence>
<dbReference type="AlphaFoldDB" id="A0A2M9ZK48"/>
<dbReference type="Proteomes" id="UP000231962">
    <property type="component" value="Unassembled WGS sequence"/>
</dbReference>
<evidence type="ECO:0000313" key="3">
    <source>
        <dbReference type="Proteomes" id="UP000231962"/>
    </source>
</evidence>
<accession>A0A2M9ZK48</accession>
<evidence type="ECO:0000313" key="2">
    <source>
        <dbReference type="EMBL" id="PJZ72422.1"/>
    </source>
</evidence>
<protein>
    <submittedName>
        <fullName evidence="2">Uncharacterized protein</fullName>
    </submittedName>
</protein>
<evidence type="ECO:0000313" key="1">
    <source>
        <dbReference type="EMBL" id="PJZ69196.1"/>
    </source>
</evidence>